<evidence type="ECO:0000256" key="7">
    <source>
        <dbReference type="ARBA" id="ARBA00035140"/>
    </source>
</evidence>
<feature type="region of interest" description="Disordered" evidence="8">
    <location>
        <begin position="99"/>
        <end position="138"/>
    </location>
</feature>
<keyword evidence="5" id="KW-0496">Mitochondrion</keyword>
<evidence type="ECO:0000313" key="9">
    <source>
        <dbReference type="EMBL" id="KOS46771.1"/>
    </source>
</evidence>
<dbReference type="Pfam" id="PF10236">
    <property type="entry name" value="DAP3"/>
    <property type="match status" value="1"/>
</dbReference>
<sequence>MTKASRPPFLSQGGRISHQIIDRSVNCCCFLNSIPTHLSISAPVVPSLAAPVFLTTMASSWCWNCLSRLRPSPRALLPPSATPRISSAPFHSTAVHYAQPAKKKGNSMTVVKHRQSTSLRRKKKKVADRGGRPPAVGERKALRKRIVLSNPNALEIEGMLELSPETMVDSRLRGTVLGLPVPMIDQLRAVQAFKPKQGWSIFRRPGTVLRRDTIEMGRLFEQISGEGNEAQKGKVVKKIVTGMKGSGKTVHLLQAMAMGFLKKWAVVTIPDARDLVSGDTAYAALEGSNPVQYVQPSATSALLTRTVEANRELLASLQVSQKHPALKMLKPNSTLEDLAKLGFNDPAVSWRVFQALWTELTATAPAAGLEKDFKPRPPMLVAVDGLAHWMTESAYRSAEYKPIHAHDLAFVHHFLSLMKEGDSLKNGGLVLYATSFSNSPNPSALKIALDRLAAHQAGISASSSEYPQLPAYSDADPRVLELLQPAEKTASPLELQTLGGLTRDEARGFMEYFARSGLLREIINDQWVSEKWSLSGGGIIGELEKFGRRVRATASVSK</sequence>
<gene>
    <name evidence="9" type="ORF">ACN38_g2269</name>
</gene>
<dbReference type="AlphaFoldDB" id="A0A0M8PEY3"/>
<keyword evidence="3" id="KW-0809">Transit peptide</keyword>
<evidence type="ECO:0000313" key="10">
    <source>
        <dbReference type="Proteomes" id="UP000037696"/>
    </source>
</evidence>
<protein>
    <recommendedName>
        <fullName evidence="7">Small ribosomal subunit protein mS29</fullName>
    </recommendedName>
</protein>
<dbReference type="GO" id="GO:0003735">
    <property type="term" value="F:structural constituent of ribosome"/>
    <property type="evidence" value="ECO:0007669"/>
    <property type="project" value="TreeGrafter"/>
</dbReference>
<proteinExistence type="inferred from homology"/>
<keyword evidence="10" id="KW-1185">Reference proteome</keyword>
<dbReference type="GO" id="GO:0005763">
    <property type="term" value="C:mitochondrial small ribosomal subunit"/>
    <property type="evidence" value="ECO:0007669"/>
    <property type="project" value="TreeGrafter"/>
</dbReference>
<evidence type="ECO:0000256" key="3">
    <source>
        <dbReference type="ARBA" id="ARBA00022946"/>
    </source>
</evidence>
<evidence type="ECO:0000256" key="4">
    <source>
        <dbReference type="ARBA" id="ARBA00022980"/>
    </source>
</evidence>
<dbReference type="PANTHER" id="PTHR12810">
    <property type="entry name" value="MITOCHONDRIAL 28S RIBOSOMAL PROTEIN S29"/>
    <property type="match status" value="1"/>
</dbReference>
<feature type="compositionally biased region" description="Basic residues" evidence="8">
    <location>
        <begin position="101"/>
        <end position="126"/>
    </location>
</feature>
<organism evidence="9 10">
    <name type="scientific">Penicillium nordicum</name>
    <dbReference type="NCBI Taxonomy" id="229535"/>
    <lineage>
        <taxon>Eukaryota</taxon>
        <taxon>Fungi</taxon>
        <taxon>Dikarya</taxon>
        <taxon>Ascomycota</taxon>
        <taxon>Pezizomycotina</taxon>
        <taxon>Eurotiomycetes</taxon>
        <taxon>Eurotiomycetidae</taxon>
        <taxon>Eurotiales</taxon>
        <taxon>Aspergillaceae</taxon>
        <taxon>Penicillium</taxon>
    </lineage>
</organism>
<evidence type="ECO:0000256" key="2">
    <source>
        <dbReference type="ARBA" id="ARBA00009863"/>
    </source>
</evidence>
<name>A0A0M8PEY3_9EURO</name>
<accession>A0A0M8PEY3</accession>
<evidence type="ECO:0000256" key="5">
    <source>
        <dbReference type="ARBA" id="ARBA00023128"/>
    </source>
</evidence>
<evidence type="ECO:0000256" key="6">
    <source>
        <dbReference type="ARBA" id="ARBA00023274"/>
    </source>
</evidence>
<evidence type="ECO:0000256" key="8">
    <source>
        <dbReference type="SAM" id="MobiDB-lite"/>
    </source>
</evidence>
<keyword evidence="4" id="KW-0689">Ribosomal protein</keyword>
<comment type="subcellular location">
    <subcellularLocation>
        <location evidence="1">Mitochondrion</location>
    </subcellularLocation>
</comment>
<dbReference type="PANTHER" id="PTHR12810:SF0">
    <property type="entry name" value="SMALL RIBOSOMAL SUBUNIT PROTEIN MS29"/>
    <property type="match status" value="1"/>
</dbReference>
<evidence type="ECO:0000256" key="1">
    <source>
        <dbReference type="ARBA" id="ARBA00004173"/>
    </source>
</evidence>
<keyword evidence="6" id="KW-0687">Ribonucleoprotein</keyword>
<dbReference type="Proteomes" id="UP000037696">
    <property type="component" value="Unassembled WGS sequence"/>
</dbReference>
<reference evidence="9 10" key="1">
    <citation type="submission" date="2015-08" db="EMBL/GenBank/DDBJ databases">
        <title>Genome sequencing of Penicillium nordicum.</title>
        <authorList>
            <person name="Nguyen H.D."/>
            <person name="Seifert K.A."/>
        </authorList>
    </citation>
    <scope>NUCLEOTIDE SEQUENCE [LARGE SCALE GENOMIC DNA]</scope>
    <source>
        <strain evidence="9 10">DAOMC 185683</strain>
    </source>
</reference>
<dbReference type="EMBL" id="LHQQ01000024">
    <property type="protein sequence ID" value="KOS46771.1"/>
    <property type="molecule type" value="Genomic_DNA"/>
</dbReference>
<dbReference type="OrthoDB" id="274828at2759"/>
<comment type="similarity">
    <text evidence="2">Belongs to the mitochondrion-specific ribosomal protein mS29 family.</text>
</comment>
<dbReference type="STRING" id="229535.A0A0M8PEY3"/>
<dbReference type="InterPro" id="IPR019368">
    <property type="entry name" value="Ribosomal_mS29"/>
</dbReference>
<comment type="caution">
    <text evidence="9">The sequence shown here is derived from an EMBL/GenBank/DDBJ whole genome shotgun (WGS) entry which is preliminary data.</text>
</comment>